<protein>
    <recommendedName>
        <fullName evidence="4">Endolytic peptidoglycan transglycosylase RlpA</fullName>
        <ecNumber evidence="4">4.2.2.-</ecNumber>
    </recommendedName>
</protein>
<dbReference type="GO" id="GO:0000270">
    <property type="term" value="P:peptidoglycan metabolic process"/>
    <property type="evidence" value="ECO:0007669"/>
    <property type="project" value="UniProtKB-UniRule"/>
</dbReference>
<dbReference type="CDD" id="cd22268">
    <property type="entry name" value="DPBB_RlpA-like"/>
    <property type="match status" value="1"/>
</dbReference>
<keyword evidence="3 4" id="KW-0961">Cell wall biogenesis/degradation</keyword>
<gene>
    <name evidence="4" type="primary">rlpA</name>
    <name evidence="8" type="ORF">GCM10007966_01140</name>
</gene>
<dbReference type="SUPFAM" id="SSF110997">
    <property type="entry name" value="Sporulation related repeat"/>
    <property type="match status" value="1"/>
</dbReference>
<dbReference type="InterPro" id="IPR036908">
    <property type="entry name" value="RlpA-like_sf"/>
</dbReference>
<dbReference type="InterPro" id="IPR012997">
    <property type="entry name" value="RplA"/>
</dbReference>
<feature type="domain" description="SPOR" evidence="7">
    <location>
        <begin position="196"/>
        <end position="272"/>
    </location>
</feature>
<evidence type="ECO:0000256" key="3">
    <source>
        <dbReference type="ARBA" id="ARBA00023316"/>
    </source>
</evidence>
<accession>A0A917JMV8</accession>
<name>A0A917JMV8_9GAMM</name>
<dbReference type="InterPro" id="IPR034718">
    <property type="entry name" value="RlpA"/>
</dbReference>
<organism evidence="8 9">
    <name type="scientific">Legionella impletisoli</name>
    <dbReference type="NCBI Taxonomy" id="343510"/>
    <lineage>
        <taxon>Bacteria</taxon>
        <taxon>Pseudomonadati</taxon>
        <taxon>Pseudomonadota</taxon>
        <taxon>Gammaproteobacteria</taxon>
        <taxon>Legionellales</taxon>
        <taxon>Legionellaceae</taxon>
        <taxon>Legionella</taxon>
    </lineage>
</organism>
<dbReference type="AlphaFoldDB" id="A0A917JMV8"/>
<dbReference type="Proteomes" id="UP000630149">
    <property type="component" value="Unassembled WGS sequence"/>
</dbReference>
<evidence type="ECO:0000256" key="6">
    <source>
        <dbReference type="SAM" id="MobiDB-lite"/>
    </source>
</evidence>
<evidence type="ECO:0000259" key="7">
    <source>
        <dbReference type="PROSITE" id="PS51724"/>
    </source>
</evidence>
<dbReference type="Pfam" id="PF05036">
    <property type="entry name" value="SPOR"/>
    <property type="match status" value="1"/>
</dbReference>
<reference evidence="8" key="1">
    <citation type="journal article" date="2014" name="Int. J. Syst. Evol. Microbiol.">
        <title>Complete genome sequence of Corynebacterium casei LMG S-19264T (=DSM 44701T), isolated from a smear-ripened cheese.</title>
        <authorList>
            <consortium name="US DOE Joint Genome Institute (JGI-PGF)"/>
            <person name="Walter F."/>
            <person name="Albersmeier A."/>
            <person name="Kalinowski J."/>
            <person name="Ruckert C."/>
        </authorList>
    </citation>
    <scope>NUCLEOTIDE SEQUENCE</scope>
    <source>
        <strain evidence="8">JCM 13919</strain>
    </source>
</reference>
<evidence type="ECO:0000313" key="8">
    <source>
        <dbReference type="EMBL" id="GGI76030.1"/>
    </source>
</evidence>
<dbReference type="Pfam" id="PF03330">
    <property type="entry name" value="DPBB_1"/>
    <property type="match status" value="1"/>
</dbReference>
<dbReference type="Gene3D" id="3.30.70.1070">
    <property type="entry name" value="Sporulation related repeat"/>
    <property type="match status" value="1"/>
</dbReference>
<keyword evidence="1" id="KW-0732">Signal</keyword>
<dbReference type="Gene3D" id="2.40.40.10">
    <property type="entry name" value="RlpA-like domain"/>
    <property type="match status" value="1"/>
</dbReference>
<dbReference type="EMBL" id="BMOB01000001">
    <property type="protein sequence ID" value="GGI76030.1"/>
    <property type="molecule type" value="Genomic_DNA"/>
</dbReference>
<dbReference type="HAMAP" id="MF_02071">
    <property type="entry name" value="RlpA"/>
    <property type="match status" value="1"/>
</dbReference>
<reference evidence="8" key="2">
    <citation type="submission" date="2020-09" db="EMBL/GenBank/DDBJ databases">
        <authorList>
            <person name="Sun Q."/>
            <person name="Ohkuma M."/>
        </authorList>
    </citation>
    <scope>NUCLEOTIDE SEQUENCE</scope>
    <source>
        <strain evidence="8">JCM 13919</strain>
    </source>
</reference>
<dbReference type="InterPro" id="IPR036680">
    <property type="entry name" value="SPOR-like_sf"/>
</dbReference>
<comment type="caution">
    <text evidence="8">The sequence shown here is derived from an EMBL/GenBank/DDBJ whole genome shotgun (WGS) entry which is preliminary data.</text>
</comment>
<dbReference type="PROSITE" id="PS51724">
    <property type="entry name" value="SPOR"/>
    <property type="match status" value="1"/>
</dbReference>
<dbReference type="GO" id="GO:0071555">
    <property type="term" value="P:cell wall organization"/>
    <property type="evidence" value="ECO:0007669"/>
    <property type="project" value="UniProtKB-KW"/>
</dbReference>
<dbReference type="RefSeq" id="WP_131775361.1">
    <property type="nucleotide sequence ID" value="NZ_BMOB01000001.1"/>
</dbReference>
<keyword evidence="2 4" id="KW-0456">Lyase</keyword>
<dbReference type="NCBIfam" id="TIGR00413">
    <property type="entry name" value="rlpA"/>
    <property type="match status" value="1"/>
</dbReference>
<dbReference type="PANTHER" id="PTHR34183:SF1">
    <property type="entry name" value="ENDOLYTIC PEPTIDOGLYCAN TRANSGLYCOSYLASE RLPA"/>
    <property type="match status" value="1"/>
</dbReference>
<evidence type="ECO:0000256" key="4">
    <source>
        <dbReference type="HAMAP-Rule" id="MF_02071"/>
    </source>
</evidence>
<dbReference type="GO" id="GO:0042834">
    <property type="term" value="F:peptidoglycan binding"/>
    <property type="evidence" value="ECO:0007669"/>
    <property type="project" value="InterPro"/>
</dbReference>
<dbReference type="SUPFAM" id="SSF50685">
    <property type="entry name" value="Barwin-like endoglucanases"/>
    <property type="match status" value="1"/>
</dbReference>
<comment type="function">
    <text evidence="4">Lytic transglycosylase with a strong preference for naked glycan strands that lack stem peptides.</text>
</comment>
<dbReference type="InterPro" id="IPR009009">
    <property type="entry name" value="RlpA-like_DPBB"/>
</dbReference>
<evidence type="ECO:0000256" key="2">
    <source>
        <dbReference type="ARBA" id="ARBA00023239"/>
    </source>
</evidence>
<evidence type="ECO:0000256" key="5">
    <source>
        <dbReference type="RuleBase" id="RU003495"/>
    </source>
</evidence>
<comment type="similarity">
    <text evidence="4 5">Belongs to the RlpA family.</text>
</comment>
<dbReference type="EC" id="4.2.2.-" evidence="4"/>
<evidence type="ECO:0000313" key="9">
    <source>
        <dbReference type="Proteomes" id="UP000630149"/>
    </source>
</evidence>
<evidence type="ECO:0000256" key="1">
    <source>
        <dbReference type="ARBA" id="ARBA00022729"/>
    </source>
</evidence>
<proteinExistence type="inferred from homology"/>
<keyword evidence="9" id="KW-1185">Reference proteome</keyword>
<dbReference type="GO" id="GO:0008932">
    <property type="term" value="F:lytic endotransglycosylase activity"/>
    <property type="evidence" value="ECO:0007669"/>
    <property type="project" value="UniProtKB-UniRule"/>
</dbReference>
<dbReference type="OrthoDB" id="9779128at2"/>
<dbReference type="PANTHER" id="PTHR34183">
    <property type="entry name" value="ENDOLYTIC PEPTIDOGLYCAN TRANSGLYCOSYLASE RLPA"/>
    <property type="match status" value="1"/>
</dbReference>
<sequence>MRLIFLVILSFLACCQPKDVDPKHSMGSGHGKTKQQQKKKQLEIMPTEQDGAPKGPHPKRFESVTPISEAVSRYGNPGEYRVNGKIYEVMRTASGYRARGLASWYGTKFHSKRTSSGEPYDLYSMTAAHKTLPLPTYVKVTNLENHREAIVKVNDRGPFHEGRIIDLSYGAALKLGLLPKGTAKVEVVALSPKDTPHQELHYFLQAGAFTKPEQAKKLLNAIAKLTSSHLFIEQYKQYYIVKAGPFTDKKHSDALKLTLAQHGVSGAFSVLQ</sequence>
<dbReference type="GO" id="GO:0009279">
    <property type="term" value="C:cell outer membrane"/>
    <property type="evidence" value="ECO:0007669"/>
    <property type="project" value="TreeGrafter"/>
</dbReference>
<dbReference type="InterPro" id="IPR007730">
    <property type="entry name" value="SPOR-like_dom"/>
</dbReference>
<feature type="region of interest" description="Disordered" evidence="6">
    <location>
        <begin position="22"/>
        <end position="41"/>
    </location>
</feature>